<sequence length="433" mass="48184">MNKGQSICLDVHNITEMTNLDHPINGHQVNWAIHGGMRIPCYLVTQTKRKKKLLSIQSRIWLKVGVQITRIVAGIKMFGMPREGESALVVGGPRPGMELSTVPHGSFQAPGQDRKQRTSSLESPIMLLTGHQSAIYTMKFNPAGTVVASGSHDREIFLWHVYGDCKNFMVLKGHKNAILDLQWTTDGCQIISASPDKTLRAWDVETGKQVKKMAEHSSFVNSCCPSRRGPPLVVSGSDDGTAKLWDLRLRGAIQTFPDKYQITAVGFSDASDKIFTGGIDNDVKVWDLRRNEVTMTLPGHTDMITSMQLSPDGSYLLTNSMDCSLRIWDMRPYAPQNRCLKIFSGHQHNFEKNLLKCSWSPDGSKVSAGSADRMVYIWETTYRRILYKLPGHTGSVNETAFHPTEPIVGSCSSDKQIYLGEIEATSGYQLPPK</sequence>
<keyword evidence="2" id="KW-1185">Reference proteome</keyword>
<comment type="caution">
    <text evidence="1">The sequence shown here is derived from an EMBL/GenBank/DDBJ whole genome shotgun (WGS) entry which is preliminary data.</text>
</comment>
<gene>
    <name evidence="1" type="ORF">MRB53_035280</name>
</gene>
<organism evidence="1 2">
    <name type="scientific">Persea americana</name>
    <name type="common">Avocado</name>
    <dbReference type="NCBI Taxonomy" id="3435"/>
    <lineage>
        <taxon>Eukaryota</taxon>
        <taxon>Viridiplantae</taxon>
        <taxon>Streptophyta</taxon>
        <taxon>Embryophyta</taxon>
        <taxon>Tracheophyta</taxon>
        <taxon>Spermatophyta</taxon>
        <taxon>Magnoliopsida</taxon>
        <taxon>Magnoliidae</taxon>
        <taxon>Laurales</taxon>
        <taxon>Lauraceae</taxon>
        <taxon>Persea</taxon>
    </lineage>
</organism>
<dbReference type="EMBL" id="CM056820">
    <property type="protein sequence ID" value="KAJ8615908.1"/>
    <property type="molecule type" value="Genomic_DNA"/>
</dbReference>
<accession>A0ACC2K469</accession>
<evidence type="ECO:0000313" key="1">
    <source>
        <dbReference type="EMBL" id="KAJ8615908.1"/>
    </source>
</evidence>
<proteinExistence type="predicted"/>
<name>A0ACC2K469_PERAE</name>
<dbReference type="Proteomes" id="UP001234297">
    <property type="component" value="Chromosome 12"/>
</dbReference>
<evidence type="ECO:0000313" key="2">
    <source>
        <dbReference type="Proteomes" id="UP001234297"/>
    </source>
</evidence>
<protein>
    <submittedName>
        <fullName evidence="1">Uncharacterized protein</fullName>
    </submittedName>
</protein>
<reference evidence="1 2" key="1">
    <citation type="journal article" date="2022" name="Hortic Res">
        <title>A haplotype resolved chromosomal level avocado genome allows analysis of novel avocado genes.</title>
        <authorList>
            <person name="Nath O."/>
            <person name="Fletcher S.J."/>
            <person name="Hayward A."/>
            <person name="Shaw L.M."/>
            <person name="Masouleh A.K."/>
            <person name="Furtado A."/>
            <person name="Henry R.J."/>
            <person name="Mitter N."/>
        </authorList>
    </citation>
    <scope>NUCLEOTIDE SEQUENCE [LARGE SCALE GENOMIC DNA]</scope>
    <source>
        <strain evidence="2">cv. Hass</strain>
    </source>
</reference>